<dbReference type="Pfam" id="PF12796">
    <property type="entry name" value="Ank_2"/>
    <property type="match status" value="1"/>
</dbReference>
<keyword evidence="2 3" id="KW-0040">ANK repeat</keyword>
<dbReference type="InterPro" id="IPR002110">
    <property type="entry name" value="Ankyrin_rpt"/>
</dbReference>
<dbReference type="EMBL" id="VSWD01000004">
    <property type="protein sequence ID" value="KAK3104960.1"/>
    <property type="molecule type" value="Genomic_DNA"/>
</dbReference>
<feature type="region of interest" description="Disordered" evidence="4">
    <location>
        <begin position="76"/>
        <end position="133"/>
    </location>
</feature>
<organism evidence="5 6">
    <name type="scientific">Pinctada imbricata</name>
    <name type="common">Atlantic pearl-oyster</name>
    <name type="synonym">Pinctada martensii</name>
    <dbReference type="NCBI Taxonomy" id="66713"/>
    <lineage>
        <taxon>Eukaryota</taxon>
        <taxon>Metazoa</taxon>
        <taxon>Spiralia</taxon>
        <taxon>Lophotrochozoa</taxon>
        <taxon>Mollusca</taxon>
        <taxon>Bivalvia</taxon>
        <taxon>Autobranchia</taxon>
        <taxon>Pteriomorphia</taxon>
        <taxon>Pterioida</taxon>
        <taxon>Pterioidea</taxon>
        <taxon>Pteriidae</taxon>
        <taxon>Pinctada</taxon>
    </lineage>
</organism>
<dbReference type="Proteomes" id="UP001186944">
    <property type="component" value="Unassembled WGS sequence"/>
</dbReference>
<keyword evidence="1" id="KW-0677">Repeat</keyword>
<reference evidence="5" key="1">
    <citation type="submission" date="2019-08" db="EMBL/GenBank/DDBJ databases">
        <title>The improved chromosome-level genome for the pearl oyster Pinctada fucata martensii using PacBio sequencing and Hi-C.</title>
        <authorList>
            <person name="Zheng Z."/>
        </authorList>
    </citation>
    <scope>NUCLEOTIDE SEQUENCE</scope>
    <source>
        <strain evidence="5">ZZ-2019</strain>
        <tissue evidence="5">Adductor muscle</tissue>
    </source>
</reference>
<evidence type="ECO:0000313" key="5">
    <source>
        <dbReference type="EMBL" id="KAK3104960.1"/>
    </source>
</evidence>
<gene>
    <name evidence="5" type="ORF">FSP39_014114</name>
</gene>
<feature type="compositionally biased region" description="Polar residues" evidence="4">
    <location>
        <begin position="79"/>
        <end position="88"/>
    </location>
</feature>
<dbReference type="InterPro" id="IPR036770">
    <property type="entry name" value="Ankyrin_rpt-contain_sf"/>
</dbReference>
<feature type="compositionally biased region" description="Low complexity" evidence="4">
    <location>
        <begin position="280"/>
        <end position="303"/>
    </location>
</feature>
<feature type="region of interest" description="Disordered" evidence="4">
    <location>
        <begin position="280"/>
        <end position="310"/>
    </location>
</feature>
<dbReference type="PROSITE" id="PS50297">
    <property type="entry name" value="ANK_REP_REGION"/>
    <property type="match status" value="1"/>
</dbReference>
<evidence type="ECO:0000256" key="3">
    <source>
        <dbReference type="PROSITE-ProRule" id="PRU00023"/>
    </source>
</evidence>
<dbReference type="SUPFAM" id="SSF48403">
    <property type="entry name" value="Ankyrin repeat"/>
    <property type="match status" value="1"/>
</dbReference>
<accession>A0AA88YHF8</accession>
<dbReference type="Gene3D" id="1.25.40.20">
    <property type="entry name" value="Ankyrin repeat-containing domain"/>
    <property type="match status" value="1"/>
</dbReference>
<feature type="repeat" description="ANK" evidence="3">
    <location>
        <begin position="202"/>
        <end position="234"/>
    </location>
</feature>
<dbReference type="PANTHER" id="PTHR24171">
    <property type="entry name" value="ANKYRIN REPEAT DOMAIN-CONTAINING PROTEIN 39-RELATED"/>
    <property type="match status" value="1"/>
</dbReference>
<comment type="caution">
    <text evidence="5">The sequence shown here is derived from an EMBL/GenBank/DDBJ whole genome shotgun (WGS) entry which is preliminary data.</text>
</comment>
<sequence>MLTADGRTDGHRQSMSQLLGESLHVVQNLEQDPSNYLRTYNTTGCRNCQLYDEAITQFFGAMRVFSEKISQIKRVPAESSDQLHSENYSPELPDDVQTSSQNCGKNYSPEIPDDVQTSSQNGGKRTAFNGRTKEQLRSIRDKFGEFAKASKALLLTMFDKAELEGRSLRGKGPKGENARPAIADEGKLEVLYANINYQATGDNNTSLHSAAKNGNKKAVKYLLVQGADIEIRNAEEKRSFDLANEMNQVETADLLMKFRKFGAGFSDFVTTSVDSLTALSTSSESSASGSESSSPSPTDYYSGLSVDSEKTERSLIRRFHFGYK</sequence>
<dbReference type="SMART" id="SM00248">
    <property type="entry name" value="ANK"/>
    <property type="match status" value="1"/>
</dbReference>
<evidence type="ECO:0000313" key="6">
    <source>
        <dbReference type="Proteomes" id="UP001186944"/>
    </source>
</evidence>
<dbReference type="AlphaFoldDB" id="A0AA88YHF8"/>
<evidence type="ECO:0000256" key="1">
    <source>
        <dbReference type="ARBA" id="ARBA00022737"/>
    </source>
</evidence>
<name>A0AA88YHF8_PINIB</name>
<evidence type="ECO:0000256" key="2">
    <source>
        <dbReference type="ARBA" id="ARBA00023043"/>
    </source>
</evidence>
<keyword evidence="6" id="KW-1185">Reference proteome</keyword>
<protein>
    <submittedName>
        <fullName evidence="5">Uncharacterized protein</fullName>
    </submittedName>
</protein>
<proteinExistence type="predicted"/>
<dbReference type="PROSITE" id="PS50088">
    <property type="entry name" value="ANK_REPEAT"/>
    <property type="match status" value="1"/>
</dbReference>
<evidence type="ECO:0000256" key="4">
    <source>
        <dbReference type="SAM" id="MobiDB-lite"/>
    </source>
</evidence>
<feature type="compositionally biased region" description="Polar residues" evidence="4">
    <location>
        <begin position="96"/>
        <end position="105"/>
    </location>
</feature>